<gene>
    <name evidence="2" type="ORF">ABCR88_07925</name>
</gene>
<reference evidence="2" key="1">
    <citation type="submission" date="2024-06" db="EMBL/GenBank/DDBJ databases">
        <authorList>
            <person name="Wu L."/>
        </authorList>
    </citation>
    <scope>NUCLEOTIDE SEQUENCE</scope>
    <source>
        <strain evidence="2">W17</strain>
    </source>
</reference>
<evidence type="ECO:0000259" key="1">
    <source>
        <dbReference type="Pfam" id="PF14082"/>
    </source>
</evidence>
<sequence length="388" mass="44968">MLFEKFEQKTKQMWTSYLTNISIAHKEGRLETKNNKILYPTMLIISQCKGYHIAELTGASEKLNPLIIKRHKESSILRYLGQFDSAQSSPIIHMNGDCNGLDSLCLSHTKNLDEIAERFPYLKLQKSILTMENTYGSTITFGEDFVSCLINNCTFLNKKETIYRSKTILSAILVKNSITNAELEKIFEWTTEKESVVGVQAVSDKDRRIILASQLQNLYLLPGLRETTIGEFLKLHPEIIKKAFDTEHFEYEPSLKWVEHDGFCTDNEINPDLLIKRKDGYYDICDLKTAKLEKNRITKADRSRRRFIDYVSEGVAQLANYREYFQYPKNAALAKEKYGVEIKNPRLILVVGNWDNFNEQEVAQACRQYENLEVIDYDTISQLYINSE</sequence>
<proteinExistence type="predicted"/>
<accession>A0AAU7WYS8</accession>
<dbReference type="AlphaFoldDB" id="A0AAU7WYS8"/>
<name>A0AAU7WYS8_9PSED</name>
<dbReference type="Pfam" id="PF14082">
    <property type="entry name" value="SduA_C"/>
    <property type="match status" value="1"/>
</dbReference>
<dbReference type="RefSeq" id="WP_350404366.1">
    <property type="nucleotide sequence ID" value="NZ_CP158490.1"/>
</dbReference>
<evidence type="ECO:0000313" key="2">
    <source>
        <dbReference type="EMBL" id="XBY25751.1"/>
    </source>
</evidence>
<dbReference type="InterPro" id="IPR025359">
    <property type="entry name" value="SduA_C"/>
</dbReference>
<feature type="domain" description="Shedu protein SduA C-terminal" evidence="1">
    <location>
        <begin position="226"/>
        <end position="379"/>
    </location>
</feature>
<protein>
    <submittedName>
        <fullName evidence="2">Shedu anti-phage system protein SduA domain-containing protein</fullName>
    </submittedName>
</protein>
<dbReference type="EMBL" id="CP158490">
    <property type="protein sequence ID" value="XBY25751.1"/>
    <property type="molecule type" value="Genomic_DNA"/>
</dbReference>
<organism evidence="2">
    <name type="scientific">Pseudomonas sp. W17</name>
    <dbReference type="NCBI Taxonomy" id="3144407"/>
    <lineage>
        <taxon>Bacteria</taxon>
        <taxon>Pseudomonadati</taxon>
        <taxon>Pseudomonadota</taxon>
        <taxon>Gammaproteobacteria</taxon>
        <taxon>Pseudomonadales</taxon>
        <taxon>Pseudomonadaceae</taxon>
        <taxon>Pseudomonas</taxon>
    </lineage>
</organism>